<reference evidence="3 4" key="1">
    <citation type="submission" date="2014-07" db="EMBL/GenBank/DDBJ databases">
        <title>Complete Genome Sequence of Dyella japonica Strain A8 Isolated from Malaysian Tropical Soil.</title>
        <authorList>
            <person name="Hui R.K.H."/>
            <person name="Chen J.-W."/>
            <person name="Chan K.-G."/>
            <person name="Leung F.C.C."/>
        </authorList>
    </citation>
    <scope>NUCLEOTIDE SEQUENCE [LARGE SCALE GENOMIC DNA]</scope>
    <source>
        <strain evidence="3 4">A8</strain>
    </source>
</reference>
<accession>A0A075KB50</accession>
<protein>
    <submittedName>
        <fullName evidence="3">Sporulation protein</fullName>
    </submittedName>
</protein>
<name>A0A075KB50_9GAMM</name>
<dbReference type="Pfam" id="PF05036">
    <property type="entry name" value="SPOR"/>
    <property type="match status" value="1"/>
</dbReference>
<dbReference type="GO" id="GO:0042834">
    <property type="term" value="F:peptidoglycan binding"/>
    <property type="evidence" value="ECO:0007669"/>
    <property type="project" value="InterPro"/>
</dbReference>
<proteinExistence type="predicted"/>
<evidence type="ECO:0000313" key="3">
    <source>
        <dbReference type="EMBL" id="AIF49443.1"/>
    </source>
</evidence>
<dbReference type="OrthoDB" id="5986009at2"/>
<sequence>MFLRLLFVLLIALNIAVGAWLLLGQDDVHGRSATDPGVPELHLLSERPAPPSSAPAPTSSGSSAASASTAAAAPVAQAPTPAPSPPPARPNTYTCMALGPFATQVDMRNARVALANQAARMRSRQEQTTQTTGWWVYLPGGGSRDKALELGRRLAAANVGDYFVVSSGDQPNTVSLGLFKDPANARRRREQVIAAGFPAQMTERTETVPEYWLDVVIADNGHADWRSRVKGVGSHSTGCF</sequence>
<dbReference type="Proteomes" id="UP000027987">
    <property type="component" value="Chromosome"/>
</dbReference>
<dbReference type="KEGG" id="dja:HY57_20350"/>
<dbReference type="InterPro" id="IPR007730">
    <property type="entry name" value="SPOR-like_dom"/>
</dbReference>
<evidence type="ECO:0000259" key="2">
    <source>
        <dbReference type="PROSITE" id="PS51724"/>
    </source>
</evidence>
<evidence type="ECO:0000256" key="1">
    <source>
        <dbReference type="SAM" id="MobiDB-lite"/>
    </source>
</evidence>
<feature type="compositionally biased region" description="Low complexity" evidence="1">
    <location>
        <begin position="55"/>
        <end position="79"/>
    </location>
</feature>
<feature type="domain" description="SPOR" evidence="2">
    <location>
        <begin position="128"/>
        <end position="205"/>
    </location>
</feature>
<feature type="compositionally biased region" description="Pro residues" evidence="1">
    <location>
        <begin position="80"/>
        <end position="89"/>
    </location>
</feature>
<dbReference type="RefSeq" id="WP_019467010.1">
    <property type="nucleotide sequence ID" value="NZ_ALOY01000181.1"/>
</dbReference>
<feature type="region of interest" description="Disordered" evidence="1">
    <location>
        <begin position="31"/>
        <end position="91"/>
    </location>
</feature>
<organism evidence="3 4">
    <name type="scientific">Dyella japonica A8</name>
    <dbReference type="NCBI Taxonomy" id="1217721"/>
    <lineage>
        <taxon>Bacteria</taxon>
        <taxon>Pseudomonadati</taxon>
        <taxon>Pseudomonadota</taxon>
        <taxon>Gammaproteobacteria</taxon>
        <taxon>Lysobacterales</taxon>
        <taxon>Rhodanobacteraceae</taxon>
        <taxon>Dyella</taxon>
    </lineage>
</organism>
<keyword evidence="4" id="KW-1185">Reference proteome</keyword>
<dbReference type="STRING" id="1217721.HY57_20350"/>
<dbReference type="HOGENOM" id="CLU_1173935_0_0_6"/>
<dbReference type="PATRIC" id="fig|1217721.7.peg.4167"/>
<dbReference type="AlphaFoldDB" id="A0A075KB50"/>
<evidence type="ECO:0000313" key="4">
    <source>
        <dbReference type="Proteomes" id="UP000027987"/>
    </source>
</evidence>
<gene>
    <name evidence="3" type="ORF">HY57_20350</name>
</gene>
<dbReference type="PROSITE" id="PS51724">
    <property type="entry name" value="SPOR"/>
    <property type="match status" value="1"/>
</dbReference>
<dbReference type="EMBL" id="CP008884">
    <property type="protein sequence ID" value="AIF49443.1"/>
    <property type="molecule type" value="Genomic_DNA"/>
</dbReference>